<dbReference type="SUPFAM" id="SSF50249">
    <property type="entry name" value="Nucleic acid-binding proteins"/>
    <property type="match status" value="1"/>
</dbReference>
<keyword evidence="13" id="KW-0030">Aminoacyl-tRNA synthetase</keyword>
<proteinExistence type="predicted"/>
<sequence length="110" mass="11828">MKPMITYDDFEKLDVRMAKIVAAEKIEGADKLLKLTLDLGDKTQTVAAGIALHYQPEEVVGLTVPVLVNLAPRLMRGVMSCGMVLMPSSADGKPVPLLPMTDVPPGVQVK</sequence>
<gene>
    <name evidence="18" type="ORF">COU11_00875</name>
</gene>
<comment type="subcellular location">
    <subcellularLocation>
        <location evidence="2">Cytoplasm</location>
    </subcellularLocation>
</comment>
<dbReference type="EMBL" id="PFBD01000007">
    <property type="protein sequence ID" value="PIR87366.1"/>
    <property type="molecule type" value="Genomic_DNA"/>
</dbReference>
<accession>A0A2H0UNY9</accession>
<evidence type="ECO:0000259" key="17">
    <source>
        <dbReference type="PROSITE" id="PS50886"/>
    </source>
</evidence>
<evidence type="ECO:0000256" key="11">
    <source>
        <dbReference type="ARBA" id="ARBA00022884"/>
    </source>
</evidence>
<comment type="subunit">
    <text evidence="3">Homodimer.</text>
</comment>
<keyword evidence="6" id="KW-0963">Cytoplasm</keyword>
<comment type="caution">
    <text evidence="18">The sequence shown here is derived from an EMBL/GenBank/DDBJ whole genome shotgun (WGS) entry which is preliminary data.</text>
</comment>
<dbReference type="EC" id="6.1.1.10" evidence="4"/>
<evidence type="ECO:0000256" key="12">
    <source>
        <dbReference type="ARBA" id="ARBA00022917"/>
    </source>
</evidence>
<keyword evidence="10" id="KW-0067">ATP-binding</keyword>
<evidence type="ECO:0000256" key="16">
    <source>
        <dbReference type="PROSITE-ProRule" id="PRU00209"/>
    </source>
</evidence>
<evidence type="ECO:0000256" key="4">
    <source>
        <dbReference type="ARBA" id="ARBA00012838"/>
    </source>
</evidence>
<dbReference type="InterPro" id="IPR051270">
    <property type="entry name" value="Tyrosine-tRNA_ligase_regulator"/>
</dbReference>
<comment type="catalytic activity">
    <reaction evidence="15">
        <text>tRNA(Met) + L-methionine + ATP = L-methionyl-tRNA(Met) + AMP + diphosphate</text>
        <dbReference type="Rhea" id="RHEA:13481"/>
        <dbReference type="Rhea" id="RHEA-COMP:9667"/>
        <dbReference type="Rhea" id="RHEA-COMP:9698"/>
        <dbReference type="ChEBI" id="CHEBI:30616"/>
        <dbReference type="ChEBI" id="CHEBI:33019"/>
        <dbReference type="ChEBI" id="CHEBI:57844"/>
        <dbReference type="ChEBI" id="CHEBI:78442"/>
        <dbReference type="ChEBI" id="CHEBI:78530"/>
        <dbReference type="ChEBI" id="CHEBI:456215"/>
        <dbReference type="EC" id="6.1.1.10"/>
    </reaction>
</comment>
<protein>
    <recommendedName>
        <fullName evidence="5">Methionine--tRNA ligase</fullName>
        <ecNumber evidence="4">6.1.1.10</ecNumber>
    </recommendedName>
    <alternativeName>
        <fullName evidence="14">Methionyl-tRNA synthetase</fullName>
    </alternativeName>
</protein>
<dbReference type="PROSITE" id="PS50886">
    <property type="entry name" value="TRBD"/>
    <property type="match status" value="1"/>
</dbReference>
<evidence type="ECO:0000256" key="2">
    <source>
        <dbReference type="ARBA" id="ARBA00004496"/>
    </source>
</evidence>
<keyword evidence="9" id="KW-0547">Nucleotide-binding</keyword>
<keyword evidence="12" id="KW-0648">Protein biosynthesis</keyword>
<evidence type="ECO:0000256" key="7">
    <source>
        <dbReference type="ARBA" id="ARBA00022555"/>
    </source>
</evidence>
<dbReference type="Gene3D" id="2.40.50.140">
    <property type="entry name" value="Nucleic acid-binding proteins"/>
    <property type="match status" value="1"/>
</dbReference>
<dbReference type="InterPro" id="IPR002547">
    <property type="entry name" value="tRNA-bd_dom"/>
</dbReference>
<dbReference type="Proteomes" id="UP000229526">
    <property type="component" value="Unassembled WGS sequence"/>
</dbReference>
<evidence type="ECO:0000256" key="6">
    <source>
        <dbReference type="ARBA" id="ARBA00022490"/>
    </source>
</evidence>
<organism evidence="18 19">
    <name type="scientific">Candidatus Harrisonbacteria bacterium CG10_big_fil_rev_8_21_14_0_10_49_15</name>
    <dbReference type="NCBI Taxonomy" id="1974587"/>
    <lineage>
        <taxon>Bacteria</taxon>
        <taxon>Candidatus Harrisoniibacteriota</taxon>
    </lineage>
</organism>
<evidence type="ECO:0000256" key="3">
    <source>
        <dbReference type="ARBA" id="ARBA00011738"/>
    </source>
</evidence>
<dbReference type="GO" id="GO:0005737">
    <property type="term" value="C:cytoplasm"/>
    <property type="evidence" value="ECO:0007669"/>
    <property type="project" value="UniProtKB-SubCell"/>
</dbReference>
<dbReference type="FunFam" id="2.40.50.140:FF:000042">
    <property type="entry name" value="Methionine--tRNA ligase"/>
    <property type="match status" value="1"/>
</dbReference>
<evidence type="ECO:0000256" key="5">
    <source>
        <dbReference type="ARBA" id="ARBA00018753"/>
    </source>
</evidence>
<evidence type="ECO:0000256" key="15">
    <source>
        <dbReference type="ARBA" id="ARBA00047364"/>
    </source>
</evidence>
<evidence type="ECO:0000313" key="18">
    <source>
        <dbReference type="EMBL" id="PIR87366.1"/>
    </source>
</evidence>
<keyword evidence="7 16" id="KW-0820">tRNA-binding</keyword>
<reference evidence="19" key="1">
    <citation type="submission" date="2017-09" db="EMBL/GenBank/DDBJ databases">
        <title>Depth-based differentiation of microbial function through sediment-hosted aquifers and enrichment of novel symbionts in the deep terrestrial subsurface.</title>
        <authorList>
            <person name="Probst A.J."/>
            <person name="Ladd B."/>
            <person name="Jarett J.K."/>
            <person name="Geller-Mcgrath D.E."/>
            <person name="Sieber C.M.K."/>
            <person name="Emerson J.B."/>
            <person name="Anantharaman K."/>
            <person name="Thomas B.C."/>
            <person name="Malmstrom R."/>
            <person name="Stieglmeier M."/>
            <person name="Klingl A."/>
            <person name="Woyke T."/>
            <person name="Ryan C.M."/>
            <person name="Banfield J.F."/>
        </authorList>
    </citation>
    <scope>NUCLEOTIDE SEQUENCE [LARGE SCALE GENOMIC DNA]</scope>
</reference>
<dbReference type="PANTHER" id="PTHR11586:SF37">
    <property type="entry name" value="TRNA-BINDING DOMAIN-CONTAINING PROTEIN"/>
    <property type="match status" value="1"/>
</dbReference>
<dbReference type="PANTHER" id="PTHR11586">
    <property type="entry name" value="TRNA-AMINOACYLATION COFACTOR ARC1 FAMILY MEMBER"/>
    <property type="match status" value="1"/>
</dbReference>
<dbReference type="InterPro" id="IPR012340">
    <property type="entry name" value="NA-bd_OB-fold"/>
</dbReference>
<name>A0A2H0UNY9_9BACT</name>
<evidence type="ECO:0000256" key="1">
    <source>
        <dbReference type="ARBA" id="ARBA00003314"/>
    </source>
</evidence>
<evidence type="ECO:0000256" key="14">
    <source>
        <dbReference type="ARBA" id="ARBA00030904"/>
    </source>
</evidence>
<dbReference type="AlphaFoldDB" id="A0A2H0UNY9"/>
<dbReference type="GO" id="GO:0000049">
    <property type="term" value="F:tRNA binding"/>
    <property type="evidence" value="ECO:0007669"/>
    <property type="project" value="UniProtKB-UniRule"/>
</dbReference>
<comment type="function">
    <text evidence="1">Is required not only for elongation of protein synthesis but also for the initiation of all mRNA translation through initiator tRNA(fMet) aminoacylation.</text>
</comment>
<keyword evidence="11 16" id="KW-0694">RNA-binding</keyword>
<evidence type="ECO:0000313" key="19">
    <source>
        <dbReference type="Proteomes" id="UP000229526"/>
    </source>
</evidence>
<dbReference type="GO" id="GO:0005524">
    <property type="term" value="F:ATP binding"/>
    <property type="evidence" value="ECO:0007669"/>
    <property type="project" value="UniProtKB-KW"/>
</dbReference>
<dbReference type="Pfam" id="PF01588">
    <property type="entry name" value="tRNA_bind"/>
    <property type="match status" value="1"/>
</dbReference>
<dbReference type="GO" id="GO:0006412">
    <property type="term" value="P:translation"/>
    <property type="evidence" value="ECO:0007669"/>
    <property type="project" value="UniProtKB-KW"/>
</dbReference>
<evidence type="ECO:0000256" key="9">
    <source>
        <dbReference type="ARBA" id="ARBA00022741"/>
    </source>
</evidence>
<dbReference type="GO" id="GO:0004825">
    <property type="term" value="F:methionine-tRNA ligase activity"/>
    <property type="evidence" value="ECO:0007669"/>
    <property type="project" value="UniProtKB-EC"/>
</dbReference>
<keyword evidence="8" id="KW-0436">Ligase</keyword>
<evidence type="ECO:0000256" key="10">
    <source>
        <dbReference type="ARBA" id="ARBA00022840"/>
    </source>
</evidence>
<evidence type="ECO:0000256" key="8">
    <source>
        <dbReference type="ARBA" id="ARBA00022598"/>
    </source>
</evidence>
<feature type="domain" description="TRNA-binding" evidence="17">
    <location>
        <begin position="9"/>
        <end position="110"/>
    </location>
</feature>
<evidence type="ECO:0000256" key="13">
    <source>
        <dbReference type="ARBA" id="ARBA00023146"/>
    </source>
</evidence>